<feature type="transmembrane region" description="Helical" evidence="7">
    <location>
        <begin position="376"/>
        <end position="398"/>
    </location>
</feature>
<feature type="transmembrane region" description="Helical" evidence="7">
    <location>
        <begin position="83"/>
        <end position="102"/>
    </location>
</feature>
<dbReference type="GO" id="GO:0005886">
    <property type="term" value="C:plasma membrane"/>
    <property type="evidence" value="ECO:0007669"/>
    <property type="project" value="UniProtKB-SubCell"/>
</dbReference>
<dbReference type="PANTHER" id="PTHR30250:SF10">
    <property type="entry name" value="LIPOPOLYSACCHARIDE BIOSYNTHESIS PROTEIN WZXC"/>
    <property type="match status" value="1"/>
</dbReference>
<comment type="similarity">
    <text evidence="2">Belongs to the polysaccharide synthase family.</text>
</comment>
<dbReference type="Proteomes" id="UP000318431">
    <property type="component" value="Unassembled WGS sequence"/>
</dbReference>
<feature type="transmembrane region" description="Helical" evidence="7">
    <location>
        <begin position="353"/>
        <end position="370"/>
    </location>
</feature>
<accession>A0A562R1U2</accession>
<feature type="transmembrane region" description="Helical" evidence="7">
    <location>
        <begin position="321"/>
        <end position="341"/>
    </location>
</feature>
<organism evidence="8 9">
    <name type="scientific">Pseudoduganella lurida</name>
    <dbReference type="NCBI Taxonomy" id="1036180"/>
    <lineage>
        <taxon>Bacteria</taxon>
        <taxon>Pseudomonadati</taxon>
        <taxon>Pseudomonadota</taxon>
        <taxon>Betaproteobacteria</taxon>
        <taxon>Burkholderiales</taxon>
        <taxon>Oxalobacteraceae</taxon>
        <taxon>Telluria group</taxon>
        <taxon>Pseudoduganella</taxon>
    </lineage>
</organism>
<feature type="transmembrane region" description="Helical" evidence="7">
    <location>
        <begin position="20"/>
        <end position="37"/>
    </location>
</feature>
<proteinExistence type="inferred from homology"/>
<dbReference type="OrthoDB" id="8538786at2"/>
<comment type="caution">
    <text evidence="8">The sequence shown here is derived from an EMBL/GenBank/DDBJ whole genome shotgun (WGS) entry which is preliminary data.</text>
</comment>
<feature type="transmembrane region" description="Helical" evidence="7">
    <location>
        <begin position="43"/>
        <end position="62"/>
    </location>
</feature>
<dbReference type="EMBL" id="VLLB01000007">
    <property type="protein sequence ID" value="TWI63021.1"/>
    <property type="molecule type" value="Genomic_DNA"/>
</dbReference>
<name>A0A562R1U2_9BURK</name>
<evidence type="ECO:0000256" key="4">
    <source>
        <dbReference type="ARBA" id="ARBA00022692"/>
    </source>
</evidence>
<dbReference type="Pfam" id="PF13440">
    <property type="entry name" value="Polysacc_synt_3"/>
    <property type="match status" value="1"/>
</dbReference>
<feature type="transmembrane region" description="Helical" evidence="7">
    <location>
        <begin position="290"/>
        <end position="315"/>
    </location>
</feature>
<sequence length="491" mass="52986">MTLKRDVLHGLKWVAGARFASQLVSWIITIVVMRLLVPADYGLMAMASVFLAWCAMFVEMGLAPALVQAPEVSTDRLRQAQGIFMLANFVVVAVLLAVAPLAAHFFDEPRLTPLIRVMALQFVLTPFGLVSEVLLQRGLDFRARSLLDLTQSVVTAVVTLLLAWRGLGVWALVLGIQVAALWRTVAVNVVAPFPHLPRFSASGMRGLFAFGGKISASRLLWFVFTQADTVIIGRTLGGEILGVYSVALHLASLPVQRVSGILNQVAFPALARYQHDHAAIARQLLRAFELVSLLAFPLLWGMASTASDIVLVFLGGHWAEAILPLRVLCLIMPFRTVVQFLPAVTDAVGRPGIALQNGIVACTLMPLAFWCGTHWGIFGVAMAWALVYPVVLLVNLHRMLAAIGLTVRDVALRMLPAMLGGAAMCAAVAIAHGMLSDLPDRRIALALQVAVGALAYGLASCVCNRPAVADVWRMVRGKGKSQSRDKEEGRA</sequence>
<protein>
    <submittedName>
        <fullName evidence="8">O-antigen/teichoic acid export membrane protein</fullName>
    </submittedName>
</protein>
<comment type="subcellular location">
    <subcellularLocation>
        <location evidence="1">Cell membrane</location>
        <topology evidence="1">Multi-pass membrane protein</topology>
    </subcellularLocation>
</comment>
<keyword evidence="6 7" id="KW-0472">Membrane</keyword>
<dbReference type="RefSeq" id="WP_145650723.1">
    <property type="nucleotide sequence ID" value="NZ_VLLB01000007.1"/>
</dbReference>
<evidence type="ECO:0000256" key="7">
    <source>
        <dbReference type="SAM" id="Phobius"/>
    </source>
</evidence>
<evidence type="ECO:0000256" key="2">
    <source>
        <dbReference type="ARBA" id="ARBA00007430"/>
    </source>
</evidence>
<keyword evidence="3" id="KW-1003">Cell membrane</keyword>
<evidence type="ECO:0000256" key="5">
    <source>
        <dbReference type="ARBA" id="ARBA00022989"/>
    </source>
</evidence>
<evidence type="ECO:0000256" key="1">
    <source>
        <dbReference type="ARBA" id="ARBA00004651"/>
    </source>
</evidence>
<dbReference type="InterPro" id="IPR050833">
    <property type="entry name" value="Poly_Biosynth_Transport"/>
</dbReference>
<reference evidence="8 9" key="1">
    <citation type="journal article" date="2015" name="Stand. Genomic Sci.">
        <title>Genomic Encyclopedia of Bacterial and Archaeal Type Strains, Phase III: the genomes of soil and plant-associated and newly described type strains.</title>
        <authorList>
            <person name="Whitman W.B."/>
            <person name="Woyke T."/>
            <person name="Klenk H.P."/>
            <person name="Zhou Y."/>
            <person name="Lilburn T.G."/>
            <person name="Beck B.J."/>
            <person name="De Vos P."/>
            <person name="Vandamme P."/>
            <person name="Eisen J.A."/>
            <person name="Garrity G."/>
            <person name="Hugenholtz P."/>
            <person name="Kyrpides N.C."/>
        </authorList>
    </citation>
    <scope>NUCLEOTIDE SEQUENCE [LARGE SCALE GENOMIC DNA]</scope>
    <source>
        <strain evidence="8 9">CGMCC 1.10822</strain>
    </source>
</reference>
<evidence type="ECO:0000313" key="9">
    <source>
        <dbReference type="Proteomes" id="UP000318431"/>
    </source>
</evidence>
<feature type="transmembrane region" description="Helical" evidence="7">
    <location>
        <begin position="443"/>
        <end position="464"/>
    </location>
</feature>
<evidence type="ECO:0000256" key="6">
    <source>
        <dbReference type="ARBA" id="ARBA00023136"/>
    </source>
</evidence>
<feature type="transmembrane region" description="Helical" evidence="7">
    <location>
        <begin position="114"/>
        <end position="134"/>
    </location>
</feature>
<dbReference type="PANTHER" id="PTHR30250">
    <property type="entry name" value="PST FAMILY PREDICTED COLANIC ACID TRANSPORTER"/>
    <property type="match status" value="1"/>
</dbReference>
<evidence type="ECO:0000313" key="8">
    <source>
        <dbReference type="EMBL" id="TWI63021.1"/>
    </source>
</evidence>
<feature type="transmembrane region" description="Helical" evidence="7">
    <location>
        <begin position="410"/>
        <end position="431"/>
    </location>
</feature>
<evidence type="ECO:0000256" key="3">
    <source>
        <dbReference type="ARBA" id="ARBA00022475"/>
    </source>
</evidence>
<keyword evidence="5 7" id="KW-1133">Transmembrane helix</keyword>
<keyword evidence="4 7" id="KW-0812">Transmembrane</keyword>
<gene>
    <name evidence="8" type="ORF">IP91_03861</name>
</gene>
<dbReference type="CDD" id="cd13127">
    <property type="entry name" value="MATE_tuaB_like"/>
    <property type="match status" value="1"/>
</dbReference>
<dbReference type="AlphaFoldDB" id="A0A562R1U2"/>
<keyword evidence="9" id="KW-1185">Reference proteome</keyword>